<proteinExistence type="predicted"/>
<gene>
    <name evidence="2" type="ORF">GCM10022255_049630</name>
</gene>
<dbReference type="InterPro" id="IPR037523">
    <property type="entry name" value="VOC_core"/>
</dbReference>
<dbReference type="EMBL" id="BAABAT010000013">
    <property type="protein sequence ID" value="GAA4252527.1"/>
    <property type="molecule type" value="Genomic_DNA"/>
</dbReference>
<dbReference type="PANTHER" id="PTHR35908">
    <property type="entry name" value="HYPOTHETICAL FUSION PROTEIN"/>
    <property type="match status" value="1"/>
</dbReference>
<dbReference type="Pfam" id="PF18029">
    <property type="entry name" value="Glyoxalase_6"/>
    <property type="match status" value="1"/>
</dbReference>
<reference evidence="3" key="1">
    <citation type="journal article" date="2019" name="Int. J. Syst. Evol. Microbiol.">
        <title>The Global Catalogue of Microorganisms (GCM) 10K type strain sequencing project: providing services to taxonomists for standard genome sequencing and annotation.</title>
        <authorList>
            <consortium name="The Broad Institute Genomics Platform"/>
            <consortium name="The Broad Institute Genome Sequencing Center for Infectious Disease"/>
            <person name="Wu L."/>
            <person name="Ma J."/>
        </authorList>
    </citation>
    <scope>NUCLEOTIDE SEQUENCE [LARGE SCALE GENOMIC DNA]</scope>
    <source>
        <strain evidence="3">JCM 17441</strain>
    </source>
</reference>
<name>A0ABP8DCA5_9ACTN</name>
<evidence type="ECO:0000313" key="2">
    <source>
        <dbReference type="EMBL" id="GAA4252527.1"/>
    </source>
</evidence>
<dbReference type="PANTHER" id="PTHR35908:SF1">
    <property type="entry name" value="CONSERVED PROTEIN"/>
    <property type="match status" value="1"/>
</dbReference>
<sequence length="117" mass="12428">MRIANITIDCAADAGALAGFYADLLDRQVDEGASPYFATVGRGAGEVPVLMFIQVPDRTPGKNSVHLDLHDEDVAGAVQRAIARGAKHVGDFDEYGAVWTTLADPEGNLFDIGRPTN</sequence>
<dbReference type="Gene3D" id="3.10.180.10">
    <property type="entry name" value="2,3-Dihydroxybiphenyl 1,2-Dioxygenase, domain 1"/>
    <property type="match status" value="1"/>
</dbReference>
<keyword evidence="3" id="KW-1185">Reference proteome</keyword>
<dbReference type="InterPro" id="IPR041581">
    <property type="entry name" value="Glyoxalase_6"/>
</dbReference>
<organism evidence="2 3">
    <name type="scientific">Dactylosporangium darangshiense</name>
    <dbReference type="NCBI Taxonomy" id="579108"/>
    <lineage>
        <taxon>Bacteria</taxon>
        <taxon>Bacillati</taxon>
        <taxon>Actinomycetota</taxon>
        <taxon>Actinomycetes</taxon>
        <taxon>Micromonosporales</taxon>
        <taxon>Micromonosporaceae</taxon>
        <taxon>Dactylosporangium</taxon>
    </lineage>
</organism>
<feature type="domain" description="VOC" evidence="1">
    <location>
        <begin position="2"/>
        <end position="115"/>
    </location>
</feature>
<dbReference type="SUPFAM" id="SSF54593">
    <property type="entry name" value="Glyoxalase/Bleomycin resistance protein/Dihydroxybiphenyl dioxygenase"/>
    <property type="match status" value="1"/>
</dbReference>
<dbReference type="RefSeq" id="WP_345129535.1">
    <property type="nucleotide sequence ID" value="NZ_BAABAT010000013.1"/>
</dbReference>
<protein>
    <submittedName>
        <fullName evidence="2">VOC family protein</fullName>
    </submittedName>
</protein>
<comment type="caution">
    <text evidence="2">The sequence shown here is derived from an EMBL/GenBank/DDBJ whole genome shotgun (WGS) entry which is preliminary data.</text>
</comment>
<evidence type="ECO:0000313" key="3">
    <source>
        <dbReference type="Proteomes" id="UP001500620"/>
    </source>
</evidence>
<dbReference type="InterPro" id="IPR029068">
    <property type="entry name" value="Glyas_Bleomycin-R_OHBP_Dase"/>
</dbReference>
<dbReference type="Proteomes" id="UP001500620">
    <property type="component" value="Unassembled WGS sequence"/>
</dbReference>
<dbReference type="PROSITE" id="PS51819">
    <property type="entry name" value="VOC"/>
    <property type="match status" value="1"/>
</dbReference>
<accession>A0ABP8DCA5</accession>
<evidence type="ECO:0000259" key="1">
    <source>
        <dbReference type="PROSITE" id="PS51819"/>
    </source>
</evidence>